<evidence type="ECO:0008006" key="3">
    <source>
        <dbReference type="Google" id="ProtNLM"/>
    </source>
</evidence>
<dbReference type="GO" id="GO:0003676">
    <property type="term" value="F:nucleic acid binding"/>
    <property type="evidence" value="ECO:0007669"/>
    <property type="project" value="InterPro"/>
</dbReference>
<evidence type="ECO:0000313" key="1">
    <source>
        <dbReference type="EMBL" id="MBW0484172.1"/>
    </source>
</evidence>
<dbReference type="InterPro" id="IPR036397">
    <property type="entry name" value="RNaseH_sf"/>
</dbReference>
<dbReference type="EMBL" id="AVOT02007566">
    <property type="protein sequence ID" value="MBW0484172.1"/>
    <property type="molecule type" value="Genomic_DNA"/>
</dbReference>
<gene>
    <name evidence="1" type="ORF">O181_023887</name>
</gene>
<name>A0A9Q3CKE5_9BASI</name>
<comment type="caution">
    <text evidence="1">The sequence shown here is derived from an EMBL/GenBank/DDBJ whole genome shotgun (WGS) entry which is preliminary data.</text>
</comment>
<sequence length="203" mass="22990">MDWVTGLLPGGKNNSNSCLVKVDSNRDPKLSSEFWSNLYEKLGKNLSFSTAHHPQTGGLAERMIQTMDDVFRTFCAYGMEYKGHEGYTHDCITILPAAQPGYNTSQHYSTGESPSLGEKGWNPLLPVNNLKQLFLTIHPAAKDFHHMWKRACDPSAGCIAEEKEYNKQRWDKSHMESDFKEGDQVLVSTLNFNNLKGSKRMRD</sequence>
<dbReference type="Gene3D" id="3.30.420.10">
    <property type="entry name" value="Ribonuclease H-like superfamily/Ribonuclease H"/>
    <property type="match status" value="1"/>
</dbReference>
<protein>
    <recommendedName>
        <fullName evidence="3">Integrase catalytic domain-containing protein</fullName>
    </recommendedName>
</protein>
<dbReference type="SUPFAM" id="SSF53098">
    <property type="entry name" value="Ribonuclease H-like"/>
    <property type="match status" value="1"/>
</dbReference>
<accession>A0A9Q3CKE5</accession>
<dbReference type="OrthoDB" id="3158924at2759"/>
<evidence type="ECO:0000313" key="2">
    <source>
        <dbReference type="Proteomes" id="UP000765509"/>
    </source>
</evidence>
<organism evidence="1 2">
    <name type="scientific">Austropuccinia psidii MF-1</name>
    <dbReference type="NCBI Taxonomy" id="1389203"/>
    <lineage>
        <taxon>Eukaryota</taxon>
        <taxon>Fungi</taxon>
        <taxon>Dikarya</taxon>
        <taxon>Basidiomycota</taxon>
        <taxon>Pucciniomycotina</taxon>
        <taxon>Pucciniomycetes</taxon>
        <taxon>Pucciniales</taxon>
        <taxon>Sphaerophragmiaceae</taxon>
        <taxon>Austropuccinia</taxon>
    </lineage>
</organism>
<dbReference type="InterPro" id="IPR012337">
    <property type="entry name" value="RNaseH-like_sf"/>
</dbReference>
<dbReference type="Proteomes" id="UP000765509">
    <property type="component" value="Unassembled WGS sequence"/>
</dbReference>
<proteinExistence type="predicted"/>
<keyword evidence="2" id="KW-1185">Reference proteome</keyword>
<reference evidence="1" key="1">
    <citation type="submission" date="2021-03" db="EMBL/GenBank/DDBJ databases">
        <title>Draft genome sequence of rust myrtle Austropuccinia psidii MF-1, a brazilian biotype.</title>
        <authorList>
            <person name="Quecine M.C."/>
            <person name="Pachon D.M.R."/>
            <person name="Bonatelli M.L."/>
            <person name="Correr F.H."/>
            <person name="Franceschini L.M."/>
            <person name="Leite T.F."/>
            <person name="Margarido G.R.A."/>
            <person name="Almeida C.A."/>
            <person name="Ferrarezi J.A."/>
            <person name="Labate C.A."/>
        </authorList>
    </citation>
    <scope>NUCLEOTIDE SEQUENCE</scope>
    <source>
        <strain evidence="1">MF-1</strain>
    </source>
</reference>
<dbReference type="AlphaFoldDB" id="A0A9Q3CKE5"/>